<evidence type="ECO:0000313" key="2">
    <source>
        <dbReference type="Proteomes" id="UP000095705"/>
    </source>
</evidence>
<name>A0A1E5NZS1_9ACTN</name>
<protein>
    <submittedName>
        <fullName evidence="1">Uncharacterized protein</fullName>
    </submittedName>
</protein>
<dbReference type="Proteomes" id="UP000095705">
    <property type="component" value="Unassembled WGS sequence"/>
</dbReference>
<sequence>MHFEFGELEFELWLRPAPDGGSLARRGDRGNARAYGYGTDDHAGTVASAVMGDLKTGDLPGTSSVNANNL</sequence>
<proteinExistence type="predicted"/>
<accession>A0A1E5NZS1</accession>
<reference evidence="1 2" key="1">
    <citation type="submission" date="2016-08" db="EMBL/GenBank/DDBJ databases">
        <title>The complete genome of Streptomyces subrutilus 10-1-1.</title>
        <authorList>
            <person name="Chen X."/>
        </authorList>
    </citation>
    <scope>NUCLEOTIDE SEQUENCE [LARGE SCALE GENOMIC DNA]</scope>
    <source>
        <strain evidence="1 2">10-1-1</strain>
    </source>
</reference>
<dbReference type="AlphaFoldDB" id="A0A1E5NZS1"/>
<dbReference type="EMBL" id="MEHK01000002">
    <property type="protein sequence ID" value="OEJ22307.1"/>
    <property type="molecule type" value="Genomic_DNA"/>
</dbReference>
<organism evidence="1 2">
    <name type="scientific">Streptomyces subrutilus</name>
    <dbReference type="NCBI Taxonomy" id="36818"/>
    <lineage>
        <taxon>Bacteria</taxon>
        <taxon>Bacillati</taxon>
        <taxon>Actinomycetota</taxon>
        <taxon>Actinomycetes</taxon>
        <taxon>Kitasatosporales</taxon>
        <taxon>Streptomycetaceae</taxon>
        <taxon>Streptomyces</taxon>
    </lineage>
</organism>
<comment type="caution">
    <text evidence="1">The sequence shown here is derived from an EMBL/GenBank/DDBJ whole genome shotgun (WGS) entry which is preliminary data.</text>
</comment>
<evidence type="ECO:0000313" key="1">
    <source>
        <dbReference type="EMBL" id="OEJ22307.1"/>
    </source>
</evidence>
<gene>
    <name evidence="1" type="ORF">BGK67_32595</name>
</gene>
<keyword evidence="2" id="KW-1185">Reference proteome</keyword>